<evidence type="ECO:0000313" key="2">
    <source>
        <dbReference type="EMBL" id="RDX82633.1"/>
    </source>
</evidence>
<dbReference type="AlphaFoldDB" id="A0A371FX55"/>
<organism evidence="2 3">
    <name type="scientific">Mucuna pruriens</name>
    <name type="common">Velvet bean</name>
    <name type="synonym">Dolichos pruriens</name>
    <dbReference type="NCBI Taxonomy" id="157652"/>
    <lineage>
        <taxon>Eukaryota</taxon>
        <taxon>Viridiplantae</taxon>
        <taxon>Streptophyta</taxon>
        <taxon>Embryophyta</taxon>
        <taxon>Tracheophyta</taxon>
        <taxon>Spermatophyta</taxon>
        <taxon>Magnoliopsida</taxon>
        <taxon>eudicotyledons</taxon>
        <taxon>Gunneridae</taxon>
        <taxon>Pentapetalae</taxon>
        <taxon>rosids</taxon>
        <taxon>fabids</taxon>
        <taxon>Fabales</taxon>
        <taxon>Fabaceae</taxon>
        <taxon>Papilionoideae</taxon>
        <taxon>50 kb inversion clade</taxon>
        <taxon>NPAAA clade</taxon>
        <taxon>indigoferoid/millettioid clade</taxon>
        <taxon>Phaseoleae</taxon>
        <taxon>Mucuna</taxon>
    </lineage>
</organism>
<evidence type="ECO:0000313" key="3">
    <source>
        <dbReference type="Proteomes" id="UP000257109"/>
    </source>
</evidence>
<proteinExistence type="predicted"/>
<reference evidence="2" key="1">
    <citation type="submission" date="2018-05" db="EMBL/GenBank/DDBJ databases">
        <title>Draft genome of Mucuna pruriens seed.</title>
        <authorList>
            <person name="Nnadi N.E."/>
            <person name="Vos R."/>
            <person name="Hasami M.H."/>
            <person name="Devisetty U.K."/>
            <person name="Aguiy J.C."/>
        </authorList>
    </citation>
    <scope>NUCLEOTIDE SEQUENCE [LARGE SCALE GENOMIC DNA]</scope>
    <source>
        <strain evidence="2">JCA_2017</strain>
    </source>
</reference>
<comment type="caution">
    <text evidence="2">The sequence shown here is derived from an EMBL/GenBank/DDBJ whole genome shotgun (WGS) entry which is preliminary data.</text>
</comment>
<name>A0A371FX55_MUCPR</name>
<dbReference type="EMBL" id="QJKJ01007592">
    <property type="protein sequence ID" value="RDX82633.1"/>
    <property type="molecule type" value="Genomic_DNA"/>
</dbReference>
<dbReference type="Pfam" id="PF00098">
    <property type="entry name" value="zf-CCHC"/>
    <property type="match status" value="1"/>
</dbReference>
<keyword evidence="3" id="KW-1185">Reference proteome</keyword>
<feature type="non-terminal residue" evidence="2">
    <location>
        <position position="1"/>
    </location>
</feature>
<dbReference type="Proteomes" id="UP000257109">
    <property type="component" value="Unassembled WGS sequence"/>
</dbReference>
<gene>
    <name evidence="2" type="ORF">CR513_36553</name>
</gene>
<sequence length="133" mass="15022">MRYFKCNIWSSHCWRMLNKGVVCFKCQNLGHMAKNFHELAKPKLIVNVVKATKPTIVGRVFAMNGAKAPWGTSYIYSDSRATHSFISYNYANRLSLPTCLLSFDILVSTSTTSLAVTSSMCLNYHIVVNGRIY</sequence>
<dbReference type="Pfam" id="PF08284">
    <property type="entry name" value="RVP_2"/>
    <property type="match status" value="1"/>
</dbReference>
<dbReference type="InterPro" id="IPR001878">
    <property type="entry name" value="Znf_CCHC"/>
</dbReference>
<accession>A0A371FX55</accession>
<dbReference type="GO" id="GO:0003676">
    <property type="term" value="F:nucleic acid binding"/>
    <property type="evidence" value="ECO:0007669"/>
    <property type="project" value="InterPro"/>
</dbReference>
<protein>
    <recommendedName>
        <fullName evidence="1">CCHC-type domain-containing protein</fullName>
    </recommendedName>
</protein>
<feature type="domain" description="CCHC-type" evidence="1">
    <location>
        <begin position="22"/>
        <end position="35"/>
    </location>
</feature>
<dbReference type="OrthoDB" id="1435700at2759"/>
<dbReference type="GO" id="GO:0008270">
    <property type="term" value="F:zinc ion binding"/>
    <property type="evidence" value="ECO:0007669"/>
    <property type="project" value="InterPro"/>
</dbReference>
<evidence type="ECO:0000259" key="1">
    <source>
        <dbReference type="Pfam" id="PF00098"/>
    </source>
</evidence>